<evidence type="ECO:0000256" key="1">
    <source>
        <dbReference type="SAM" id="Phobius"/>
    </source>
</evidence>
<keyword evidence="1" id="KW-0472">Membrane</keyword>
<gene>
    <name evidence="2" type="ORF">SAMN06265340_11424</name>
</gene>
<name>A0A239A181_9BACT</name>
<keyword evidence="1" id="KW-1133">Transmembrane helix</keyword>
<evidence type="ECO:0000313" key="2">
    <source>
        <dbReference type="EMBL" id="SNR89415.1"/>
    </source>
</evidence>
<keyword evidence="3" id="KW-1185">Reference proteome</keyword>
<evidence type="ECO:0000313" key="3">
    <source>
        <dbReference type="Proteomes" id="UP000198405"/>
    </source>
</evidence>
<proteinExistence type="predicted"/>
<keyword evidence="1" id="KW-0812">Transmembrane</keyword>
<dbReference type="Proteomes" id="UP000198405">
    <property type="component" value="Unassembled WGS sequence"/>
</dbReference>
<dbReference type="EMBL" id="FZOB01000014">
    <property type="protein sequence ID" value="SNR89415.1"/>
    <property type="molecule type" value="Genomic_DNA"/>
</dbReference>
<organism evidence="2 3">
    <name type="scientific">Desulfurobacterium atlanticum</name>
    <dbReference type="NCBI Taxonomy" id="240169"/>
    <lineage>
        <taxon>Bacteria</taxon>
        <taxon>Pseudomonadati</taxon>
        <taxon>Aquificota</taxon>
        <taxon>Aquificia</taxon>
        <taxon>Desulfurobacteriales</taxon>
        <taxon>Desulfurobacteriaceae</taxon>
        <taxon>Desulfurobacterium</taxon>
    </lineage>
</organism>
<protein>
    <submittedName>
        <fullName evidence="2">Uncharacterized protein</fullName>
    </submittedName>
</protein>
<dbReference type="AlphaFoldDB" id="A0A239A181"/>
<feature type="transmembrane region" description="Helical" evidence="1">
    <location>
        <begin position="6"/>
        <end position="30"/>
    </location>
</feature>
<reference evidence="3" key="1">
    <citation type="submission" date="2017-06" db="EMBL/GenBank/DDBJ databases">
        <authorList>
            <person name="Varghese N."/>
            <person name="Submissions S."/>
        </authorList>
    </citation>
    <scope>NUCLEOTIDE SEQUENCE [LARGE SCALE GENOMIC DNA]</scope>
    <source>
        <strain evidence="3">DSM 15668</strain>
    </source>
</reference>
<sequence>MREQIFNYIFLFLIAVFLINIFIWVPVTLYKKFKGKK</sequence>
<accession>A0A239A181</accession>